<feature type="domain" description="TNase-like" evidence="1">
    <location>
        <begin position="77"/>
        <end position="143"/>
    </location>
</feature>
<evidence type="ECO:0000313" key="3">
    <source>
        <dbReference type="Proteomes" id="UP000002630"/>
    </source>
</evidence>
<dbReference type="SUPFAM" id="SSF50199">
    <property type="entry name" value="Staphylococcal nuclease"/>
    <property type="match status" value="1"/>
</dbReference>
<feature type="non-terminal residue" evidence="2">
    <location>
        <position position="161"/>
    </location>
</feature>
<accession>D8LPI6</accession>
<evidence type="ECO:0000259" key="1">
    <source>
        <dbReference type="Pfam" id="PF00565"/>
    </source>
</evidence>
<dbReference type="EMBL" id="FN649741">
    <property type="protein sequence ID" value="CBN80458.1"/>
    <property type="molecule type" value="Genomic_DNA"/>
</dbReference>
<dbReference type="Pfam" id="PF00565">
    <property type="entry name" value="SNase"/>
    <property type="match status" value="1"/>
</dbReference>
<feature type="non-terminal residue" evidence="2">
    <location>
        <position position="1"/>
    </location>
</feature>
<protein>
    <submittedName>
        <fullName evidence="2">EsV-1-168 (Partial)</fullName>
    </submittedName>
</protein>
<sequence length="161" mass="17666">MFDELVKFISAINKSGTAVPLGTLRASAAEELAYEECEPFLPLRDGDVVFCPSCYDGDSFRLTWIDGLGCKSRIMGRLAGVDTPEMNGSSDKEKVLALRAKQRLSDVIAGEFVTIRTPGNEKYGRALCDLQTAKLASVSDYMLADPEICRPYDGGRKLSWD</sequence>
<keyword evidence="3" id="KW-1185">Reference proteome</keyword>
<dbReference type="Proteomes" id="UP000002630">
    <property type="component" value="Linkage Group LG16"/>
</dbReference>
<reference evidence="2 3" key="1">
    <citation type="journal article" date="2010" name="Nature">
        <title>The Ectocarpus genome and the independent evolution of multicellularity in brown algae.</title>
        <authorList>
            <person name="Cock J.M."/>
            <person name="Sterck L."/>
            <person name="Rouze P."/>
            <person name="Scornet D."/>
            <person name="Allen A.E."/>
            <person name="Amoutzias G."/>
            <person name="Anthouard V."/>
            <person name="Artiguenave F."/>
            <person name="Aury J.M."/>
            <person name="Badger J.H."/>
            <person name="Beszteri B."/>
            <person name="Billiau K."/>
            <person name="Bonnet E."/>
            <person name="Bothwell J.H."/>
            <person name="Bowler C."/>
            <person name="Boyen C."/>
            <person name="Brownlee C."/>
            <person name="Carrano C.J."/>
            <person name="Charrier B."/>
            <person name="Cho G.Y."/>
            <person name="Coelho S.M."/>
            <person name="Collen J."/>
            <person name="Corre E."/>
            <person name="Da Silva C."/>
            <person name="Delage L."/>
            <person name="Delaroque N."/>
            <person name="Dittami S.M."/>
            <person name="Doulbeau S."/>
            <person name="Elias M."/>
            <person name="Farnham G."/>
            <person name="Gachon C.M."/>
            <person name="Gschloessl B."/>
            <person name="Heesch S."/>
            <person name="Jabbari K."/>
            <person name="Jubin C."/>
            <person name="Kawai H."/>
            <person name="Kimura K."/>
            <person name="Kloareg B."/>
            <person name="Kupper F.C."/>
            <person name="Lang D."/>
            <person name="Le Bail A."/>
            <person name="Leblanc C."/>
            <person name="Lerouge P."/>
            <person name="Lohr M."/>
            <person name="Lopez P.J."/>
            <person name="Martens C."/>
            <person name="Maumus F."/>
            <person name="Michel G."/>
            <person name="Miranda-Saavedra D."/>
            <person name="Morales J."/>
            <person name="Moreau H."/>
            <person name="Motomura T."/>
            <person name="Nagasato C."/>
            <person name="Napoli C.A."/>
            <person name="Nelson D.R."/>
            <person name="Nyvall-Collen P."/>
            <person name="Peters A.F."/>
            <person name="Pommier C."/>
            <person name="Potin P."/>
            <person name="Poulain J."/>
            <person name="Quesneville H."/>
            <person name="Read B."/>
            <person name="Rensing S.A."/>
            <person name="Ritter A."/>
            <person name="Rousvoal S."/>
            <person name="Samanta M."/>
            <person name="Samson G."/>
            <person name="Schroeder D.C."/>
            <person name="Segurens B."/>
            <person name="Strittmatter M."/>
            <person name="Tonon T."/>
            <person name="Tregear J.W."/>
            <person name="Valentin K."/>
            <person name="von Dassow P."/>
            <person name="Yamagishi T."/>
            <person name="Van de Peer Y."/>
            <person name="Wincker P."/>
        </authorList>
    </citation>
    <scope>NUCLEOTIDE SEQUENCE [LARGE SCALE GENOMIC DNA]</scope>
    <source>
        <strain evidence="3">Ec32 / CCAP1310/4</strain>
    </source>
</reference>
<dbReference type="AlphaFoldDB" id="D8LPI6"/>
<dbReference type="OrthoDB" id="430293at2759"/>
<dbReference type="InterPro" id="IPR035437">
    <property type="entry name" value="SNase_OB-fold_sf"/>
</dbReference>
<gene>
    <name evidence="2" type="ORF">Esi_0052_0203</name>
</gene>
<dbReference type="InParanoid" id="D8LPI6"/>
<name>D8LPI6_ECTSI</name>
<dbReference type="Gene3D" id="2.40.50.90">
    <property type="match status" value="1"/>
</dbReference>
<dbReference type="InterPro" id="IPR016071">
    <property type="entry name" value="Staphylococal_nuclease_OB-fold"/>
</dbReference>
<dbReference type="EMBL" id="FN648730">
    <property type="protein sequence ID" value="CBN80458.1"/>
    <property type="molecule type" value="Genomic_DNA"/>
</dbReference>
<evidence type="ECO:0000313" key="2">
    <source>
        <dbReference type="EMBL" id="CBN80458.1"/>
    </source>
</evidence>
<organism evidence="2 3">
    <name type="scientific">Ectocarpus siliculosus</name>
    <name type="common">Brown alga</name>
    <name type="synonym">Conferva siliculosa</name>
    <dbReference type="NCBI Taxonomy" id="2880"/>
    <lineage>
        <taxon>Eukaryota</taxon>
        <taxon>Sar</taxon>
        <taxon>Stramenopiles</taxon>
        <taxon>Ochrophyta</taxon>
        <taxon>PX clade</taxon>
        <taxon>Phaeophyceae</taxon>
        <taxon>Ectocarpales</taxon>
        <taxon>Ectocarpaceae</taxon>
        <taxon>Ectocarpus</taxon>
    </lineage>
</organism>
<proteinExistence type="predicted"/>